<evidence type="ECO:0000313" key="1">
    <source>
        <dbReference type="EMBL" id="GAG54033.1"/>
    </source>
</evidence>
<accession>X0Z0L4</accession>
<feature type="non-terminal residue" evidence="1">
    <location>
        <position position="135"/>
    </location>
</feature>
<dbReference type="EMBL" id="BART01008418">
    <property type="protein sequence ID" value="GAG54033.1"/>
    <property type="molecule type" value="Genomic_DNA"/>
</dbReference>
<comment type="caution">
    <text evidence="1">The sequence shown here is derived from an EMBL/GenBank/DDBJ whole genome shotgun (WGS) entry which is preliminary data.</text>
</comment>
<proteinExistence type="predicted"/>
<name>X0Z0L4_9ZZZZ</name>
<organism evidence="1">
    <name type="scientific">marine sediment metagenome</name>
    <dbReference type="NCBI Taxonomy" id="412755"/>
    <lineage>
        <taxon>unclassified sequences</taxon>
        <taxon>metagenomes</taxon>
        <taxon>ecological metagenomes</taxon>
    </lineage>
</organism>
<dbReference type="Gene3D" id="3.40.710.10">
    <property type="entry name" value="DD-peptidase/beta-lactamase superfamily"/>
    <property type="match status" value="1"/>
</dbReference>
<gene>
    <name evidence="1" type="ORF">S01H4_18941</name>
</gene>
<protein>
    <recommendedName>
        <fullName evidence="2">Beta-lactamase-related domain-containing protein</fullName>
    </recommendedName>
</protein>
<sequence length="135" mass="15081">MISLAVITSFSLGSLSKQGIKTNVDDYSFSDSNLSTQDTFWPSNSSDWAEVAPESQGLDSDKISEMFEYIGIRGFDIHSVIIVRNGYLLTEEYLYNSQLLENKSYFGGEKLHMQQSTTKSLMSILIGIALQEGFL</sequence>
<dbReference type="AlphaFoldDB" id="X0Z0L4"/>
<reference evidence="1" key="1">
    <citation type="journal article" date="2014" name="Front. Microbiol.">
        <title>High frequency of phylogenetically diverse reductive dehalogenase-homologous genes in deep subseafloor sedimentary metagenomes.</title>
        <authorList>
            <person name="Kawai M."/>
            <person name="Futagami T."/>
            <person name="Toyoda A."/>
            <person name="Takaki Y."/>
            <person name="Nishi S."/>
            <person name="Hori S."/>
            <person name="Arai W."/>
            <person name="Tsubouchi T."/>
            <person name="Morono Y."/>
            <person name="Uchiyama I."/>
            <person name="Ito T."/>
            <person name="Fujiyama A."/>
            <person name="Inagaki F."/>
            <person name="Takami H."/>
        </authorList>
    </citation>
    <scope>NUCLEOTIDE SEQUENCE</scope>
    <source>
        <strain evidence="1">Expedition CK06-06</strain>
    </source>
</reference>
<dbReference type="SUPFAM" id="SSF56601">
    <property type="entry name" value="beta-lactamase/transpeptidase-like"/>
    <property type="match status" value="1"/>
</dbReference>
<dbReference type="InterPro" id="IPR012338">
    <property type="entry name" value="Beta-lactam/transpept-like"/>
</dbReference>
<evidence type="ECO:0008006" key="2">
    <source>
        <dbReference type="Google" id="ProtNLM"/>
    </source>
</evidence>